<dbReference type="GO" id="GO:0003677">
    <property type="term" value="F:DNA binding"/>
    <property type="evidence" value="ECO:0007669"/>
    <property type="project" value="InterPro"/>
</dbReference>
<dbReference type="Gene3D" id="1.10.443.10">
    <property type="entry name" value="Intergrase catalytic core"/>
    <property type="match status" value="1"/>
</dbReference>
<accession>A0A1I4UQD3</accession>
<dbReference type="CDD" id="cd00801">
    <property type="entry name" value="INT_P4_C"/>
    <property type="match status" value="1"/>
</dbReference>
<evidence type="ECO:0000256" key="2">
    <source>
        <dbReference type="ARBA" id="ARBA00022908"/>
    </source>
</evidence>
<dbReference type="AlphaFoldDB" id="A0A1I4UQD3"/>
<dbReference type="PANTHER" id="PTHR30629">
    <property type="entry name" value="PROPHAGE INTEGRASE"/>
    <property type="match status" value="1"/>
</dbReference>
<evidence type="ECO:0000256" key="1">
    <source>
        <dbReference type="ARBA" id="ARBA00008857"/>
    </source>
</evidence>
<dbReference type="PANTHER" id="PTHR30629:SF9">
    <property type="entry name" value="PROTEIN INTB-RELATED"/>
    <property type="match status" value="1"/>
</dbReference>
<feature type="domain" description="Tyr recombinase" evidence="4">
    <location>
        <begin position="1"/>
        <end position="171"/>
    </location>
</feature>
<dbReference type="RefSeq" id="WP_256212165.1">
    <property type="nucleotide sequence ID" value="NZ_FOUB01000068.1"/>
</dbReference>
<reference evidence="6" key="1">
    <citation type="submission" date="2016-10" db="EMBL/GenBank/DDBJ databases">
        <authorList>
            <person name="Varghese N."/>
            <person name="Submissions S."/>
        </authorList>
    </citation>
    <scope>NUCLEOTIDE SEQUENCE [LARGE SCALE GENOMIC DNA]</scope>
    <source>
        <strain evidence="6">Nm44</strain>
    </source>
</reference>
<comment type="similarity">
    <text evidence="1">Belongs to the 'phage' integrase family.</text>
</comment>
<dbReference type="PROSITE" id="PS51898">
    <property type="entry name" value="TYR_RECOMBINASE"/>
    <property type="match status" value="1"/>
</dbReference>
<keyword evidence="3" id="KW-0233">DNA recombination</keyword>
<organism evidence="5 6">
    <name type="scientific">Nitrosomonas communis</name>
    <dbReference type="NCBI Taxonomy" id="44574"/>
    <lineage>
        <taxon>Bacteria</taxon>
        <taxon>Pseudomonadati</taxon>
        <taxon>Pseudomonadota</taxon>
        <taxon>Betaproteobacteria</taxon>
        <taxon>Nitrosomonadales</taxon>
        <taxon>Nitrosomonadaceae</taxon>
        <taxon>Nitrosomonas</taxon>
    </lineage>
</organism>
<dbReference type="GO" id="GO:0015074">
    <property type="term" value="P:DNA integration"/>
    <property type="evidence" value="ECO:0007669"/>
    <property type="project" value="UniProtKB-KW"/>
</dbReference>
<name>A0A1I4UQD3_9PROT</name>
<dbReference type="Pfam" id="PF00589">
    <property type="entry name" value="Phage_integrase"/>
    <property type="match status" value="1"/>
</dbReference>
<evidence type="ECO:0000313" key="6">
    <source>
        <dbReference type="Proteomes" id="UP000183287"/>
    </source>
</evidence>
<protein>
    <submittedName>
        <fullName evidence="5">Phage integrase family protein</fullName>
    </submittedName>
</protein>
<dbReference type="InterPro" id="IPR002104">
    <property type="entry name" value="Integrase_catalytic"/>
</dbReference>
<dbReference type="SUPFAM" id="SSF56349">
    <property type="entry name" value="DNA breaking-rejoining enzymes"/>
    <property type="match status" value="1"/>
</dbReference>
<dbReference type="InterPro" id="IPR050808">
    <property type="entry name" value="Phage_Integrase"/>
</dbReference>
<proteinExistence type="inferred from homology"/>
<sequence length="190" mass="21848">MLRSISGFVGSYTTKCALQLAPLVFVRPGELRYAEWTEINFDKKEWRIPGNKMKMGEQHIIPLSHQAIEILEAIHLLTGNGKYIFPSIRSTVRPMSENTVNAALRRMGYEKDGMTGHGFRSMASTLLHEHGWPHEAIERQLAHAERNKIAAVNNHAEHLPKRREMMQWWADYLESLVMGAKVLNFKNKLE</sequence>
<dbReference type="EMBL" id="FOUB01000068">
    <property type="protein sequence ID" value="SFM90943.1"/>
    <property type="molecule type" value="Genomic_DNA"/>
</dbReference>
<keyword evidence="2" id="KW-0229">DNA integration</keyword>
<dbReference type="Proteomes" id="UP000183287">
    <property type="component" value="Unassembled WGS sequence"/>
</dbReference>
<keyword evidence="6" id="KW-1185">Reference proteome</keyword>
<evidence type="ECO:0000313" key="5">
    <source>
        <dbReference type="EMBL" id="SFM90943.1"/>
    </source>
</evidence>
<dbReference type="GO" id="GO:0006310">
    <property type="term" value="P:DNA recombination"/>
    <property type="evidence" value="ECO:0007669"/>
    <property type="project" value="UniProtKB-KW"/>
</dbReference>
<evidence type="ECO:0000259" key="4">
    <source>
        <dbReference type="PROSITE" id="PS51898"/>
    </source>
</evidence>
<evidence type="ECO:0000256" key="3">
    <source>
        <dbReference type="ARBA" id="ARBA00023172"/>
    </source>
</evidence>
<dbReference type="InterPro" id="IPR013762">
    <property type="entry name" value="Integrase-like_cat_sf"/>
</dbReference>
<gene>
    <name evidence="5" type="ORF">SAMN05421863_106810</name>
</gene>
<dbReference type="InterPro" id="IPR011010">
    <property type="entry name" value="DNA_brk_join_enz"/>
</dbReference>